<dbReference type="PANTHER" id="PTHR35702">
    <property type="entry name" value="EXPRESSED PROTEIN"/>
    <property type="match status" value="1"/>
</dbReference>
<accession>A0ABR0UC75</accession>
<keyword evidence="3" id="KW-1185">Reference proteome</keyword>
<feature type="transmembrane region" description="Helical" evidence="1">
    <location>
        <begin position="16"/>
        <end position="37"/>
    </location>
</feature>
<organism evidence="2 3">
    <name type="scientific">Rehmannia glutinosa</name>
    <name type="common">Chinese foxglove</name>
    <dbReference type="NCBI Taxonomy" id="99300"/>
    <lineage>
        <taxon>Eukaryota</taxon>
        <taxon>Viridiplantae</taxon>
        <taxon>Streptophyta</taxon>
        <taxon>Embryophyta</taxon>
        <taxon>Tracheophyta</taxon>
        <taxon>Spermatophyta</taxon>
        <taxon>Magnoliopsida</taxon>
        <taxon>eudicotyledons</taxon>
        <taxon>Gunneridae</taxon>
        <taxon>Pentapetalae</taxon>
        <taxon>asterids</taxon>
        <taxon>lamiids</taxon>
        <taxon>Lamiales</taxon>
        <taxon>Orobanchaceae</taxon>
        <taxon>Rehmannieae</taxon>
        <taxon>Rehmannia</taxon>
    </lineage>
</organism>
<name>A0ABR0UC75_REHGL</name>
<keyword evidence="1" id="KW-0472">Membrane</keyword>
<dbReference type="PANTHER" id="PTHR35702:SF1">
    <property type="entry name" value="EXPRESSED PROTEIN"/>
    <property type="match status" value="1"/>
</dbReference>
<comment type="caution">
    <text evidence="2">The sequence shown here is derived from an EMBL/GenBank/DDBJ whole genome shotgun (WGS) entry which is preliminary data.</text>
</comment>
<evidence type="ECO:0000313" key="3">
    <source>
        <dbReference type="Proteomes" id="UP001318860"/>
    </source>
</evidence>
<gene>
    <name evidence="2" type="ORF">DH2020_046130</name>
</gene>
<keyword evidence="1" id="KW-0812">Transmembrane</keyword>
<protein>
    <submittedName>
        <fullName evidence="2">Uncharacterized protein</fullName>
    </submittedName>
</protein>
<dbReference type="Proteomes" id="UP001318860">
    <property type="component" value="Unassembled WGS sequence"/>
</dbReference>
<reference evidence="2 3" key="1">
    <citation type="journal article" date="2021" name="Comput. Struct. Biotechnol. J.">
        <title>De novo genome assembly of the potent medicinal plant Rehmannia glutinosa using nanopore technology.</title>
        <authorList>
            <person name="Ma L."/>
            <person name="Dong C."/>
            <person name="Song C."/>
            <person name="Wang X."/>
            <person name="Zheng X."/>
            <person name="Niu Y."/>
            <person name="Chen S."/>
            <person name="Feng W."/>
        </authorList>
    </citation>
    <scope>NUCLEOTIDE SEQUENCE [LARGE SCALE GENOMIC DNA]</scope>
    <source>
        <strain evidence="2">DH-2019</strain>
    </source>
</reference>
<evidence type="ECO:0000313" key="2">
    <source>
        <dbReference type="EMBL" id="KAK6120128.1"/>
    </source>
</evidence>
<evidence type="ECO:0000256" key="1">
    <source>
        <dbReference type="SAM" id="Phobius"/>
    </source>
</evidence>
<dbReference type="EMBL" id="JABTTQ020003095">
    <property type="protein sequence ID" value="KAK6120128.1"/>
    <property type="molecule type" value="Genomic_DNA"/>
</dbReference>
<keyword evidence="1" id="KW-1133">Transmembrane helix</keyword>
<sequence>MNAIILAENIYEKMRMLLFSVVAILVMSFIIIHYYFFQKVSSRSHRTDRFVFTNCFDMGYGTAACLLKEIIKLYLYYIRAVYVHNARAESTEKALKENLSKSQDLDRAVAAALEGLARCIGTFIGAYGGGIVGGGKVGWLGFVAGSQLGSWIGGRIGLMAYDVWNGVQYLLH</sequence>
<proteinExistence type="predicted"/>